<evidence type="ECO:0000256" key="6">
    <source>
        <dbReference type="SAM" id="MobiDB-lite"/>
    </source>
</evidence>
<reference evidence="7" key="1">
    <citation type="submission" date="2020-04" db="EMBL/GenBank/DDBJ databases">
        <authorList>
            <person name="Alioto T."/>
            <person name="Alioto T."/>
            <person name="Gomez Garrido J."/>
        </authorList>
    </citation>
    <scope>NUCLEOTIDE SEQUENCE</scope>
    <source>
        <strain evidence="7">A484AB</strain>
    </source>
</reference>
<name>A0A7D9HWS5_PARCT</name>
<evidence type="ECO:0000313" key="7">
    <source>
        <dbReference type="EMBL" id="CAB3992298.1"/>
    </source>
</evidence>
<dbReference type="GO" id="GO:0008476">
    <property type="term" value="F:protein-tyrosine sulfotransferase activity"/>
    <property type="evidence" value="ECO:0007669"/>
    <property type="project" value="UniProtKB-EC"/>
</dbReference>
<organism evidence="7 8">
    <name type="scientific">Paramuricea clavata</name>
    <name type="common">Red gorgonian</name>
    <name type="synonym">Violescent sea-whip</name>
    <dbReference type="NCBI Taxonomy" id="317549"/>
    <lineage>
        <taxon>Eukaryota</taxon>
        <taxon>Metazoa</taxon>
        <taxon>Cnidaria</taxon>
        <taxon>Anthozoa</taxon>
        <taxon>Octocorallia</taxon>
        <taxon>Malacalcyonacea</taxon>
        <taxon>Plexauridae</taxon>
        <taxon>Paramuricea</taxon>
    </lineage>
</organism>
<feature type="non-terminal residue" evidence="7">
    <location>
        <position position="284"/>
    </location>
</feature>
<gene>
    <name evidence="7" type="ORF">PACLA_8A080513</name>
</gene>
<dbReference type="EC" id="2.8.2.20" evidence="2 5"/>
<dbReference type="PANTHER" id="PTHR12788:SF8">
    <property type="entry name" value="PROTEIN-TYROSINE SULFOTRANSFERASE"/>
    <property type="match status" value="1"/>
</dbReference>
<dbReference type="Proteomes" id="UP001152795">
    <property type="component" value="Unassembled WGS sequence"/>
</dbReference>
<evidence type="ECO:0000256" key="3">
    <source>
        <dbReference type="ARBA" id="ARBA00022679"/>
    </source>
</evidence>
<proteinExistence type="inferred from homology"/>
<comment type="function">
    <text evidence="5">Catalyzes the O-sulfation of tyrosine residues within acidic motifs of polypeptides, using 3'-phosphoadenylyl sulfate (PAPS) as cosubstrate.</text>
</comment>
<dbReference type="PANTHER" id="PTHR12788">
    <property type="entry name" value="PROTEIN-TYROSINE SULFOTRANSFERASE 2"/>
    <property type="match status" value="1"/>
</dbReference>
<comment type="caution">
    <text evidence="7">The sequence shown here is derived from an EMBL/GenBank/DDBJ whole genome shotgun (WGS) entry which is preliminary data.</text>
</comment>
<dbReference type="GO" id="GO:0005794">
    <property type="term" value="C:Golgi apparatus"/>
    <property type="evidence" value="ECO:0007669"/>
    <property type="project" value="UniProtKB-ARBA"/>
</dbReference>
<dbReference type="InterPro" id="IPR027417">
    <property type="entry name" value="P-loop_NTPase"/>
</dbReference>
<evidence type="ECO:0000256" key="4">
    <source>
        <dbReference type="ARBA" id="ARBA00048460"/>
    </source>
</evidence>
<comment type="catalytic activity">
    <reaction evidence="4 5">
        <text>L-tyrosyl-[protein] + 3'-phosphoadenylyl sulfate = O-sulfo-L-tyrosine-[protein] + adenosine 3',5'-bisphosphate + H(+)</text>
        <dbReference type="Rhea" id="RHEA:16801"/>
        <dbReference type="Rhea" id="RHEA-COMP:10136"/>
        <dbReference type="Rhea" id="RHEA-COMP:11688"/>
        <dbReference type="ChEBI" id="CHEBI:15378"/>
        <dbReference type="ChEBI" id="CHEBI:46858"/>
        <dbReference type="ChEBI" id="CHEBI:58339"/>
        <dbReference type="ChEBI" id="CHEBI:58343"/>
        <dbReference type="ChEBI" id="CHEBI:65286"/>
        <dbReference type="EC" id="2.8.2.20"/>
    </reaction>
</comment>
<keyword evidence="8" id="KW-1185">Reference proteome</keyword>
<keyword evidence="3 5" id="KW-0808">Transferase</keyword>
<dbReference type="AlphaFoldDB" id="A0A7D9HWS5"/>
<evidence type="ECO:0000313" key="8">
    <source>
        <dbReference type="Proteomes" id="UP001152795"/>
    </source>
</evidence>
<sequence>IAYHREATKYPKIVKDVDTMLMFIGYPRSGHTLIGSLLDAHPNIVVANEYNILANWENYTTNHIEAQEEKSRQAVLLRKVESVSYTCGRWSLRNLDMIWIASYTNESRNYKIILFKEYLYARELRGASQSQNSEPLINVIGDKEGGRTTKLFQRDSQKYLSMLQEIRREVKIPIKFLHVVRNPFDNMATLALRRQFEDSLNWTKMYESPVLFCRSMKIGEKCVPKPGVAVAFIRTLSPVVMPEEETLLKKKKEKKRQRSCWASRSCNPRNQNRVKPKVEMTPES</sequence>
<protein>
    <recommendedName>
        <fullName evidence="2 5">Protein-tyrosine sulfotransferase</fullName>
        <ecNumber evidence="2 5">2.8.2.20</ecNumber>
    </recommendedName>
</protein>
<dbReference type="InterPro" id="IPR026634">
    <property type="entry name" value="TPST-like"/>
</dbReference>
<evidence type="ECO:0000256" key="2">
    <source>
        <dbReference type="ARBA" id="ARBA00013262"/>
    </source>
</evidence>
<accession>A0A7D9HWS5</accession>
<feature type="region of interest" description="Disordered" evidence="6">
    <location>
        <begin position="247"/>
        <end position="284"/>
    </location>
</feature>
<evidence type="ECO:0000256" key="1">
    <source>
        <dbReference type="ARBA" id="ARBA00009988"/>
    </source>
</evidence>
<comment type="similarity">
    <text evidence="1 5">Belongs to the protein sulfotransferase family.</text>
</comment>
<dbReference type="EMBL" id="CACRXK020002017">
    <property type="protein sequence ID" value="CAB3992298.1"/>
    <property type="molecule type" value="Genomic_DNA"/>
</dbReference>
<feature type="compositionally biased region" description="Basic residues" evidence="6">
    <location>
        <begin position="249"/>
        <end position="258"/>
    </location>
</feature>
<dbReference type="SUPFAM" id="SSF52540">
    <property type="entry name" value="P-loop containing nucleoside triphosphate hydrolases"/>
    <property type="match status" value="1"/>
</dbReference>
<dbReference type="Gene3D" id="3.40.50.300">
    <property type="entry name" value="P-loop containing nucleotide triphosphate hydrolases"/>
    <property type="match status" value="1"/>
</dbReference>
<feature type="compositionally biased region" description="Polar residues" evidence="6">
    <location>
        <begin position="260"/>
        <end position="273"/>
    </location>
</feature>
<evidence type="ECO:0000256" key="5">
    <source>
        <dbReference type="RuleBase" id="RU365018"/>
    </source>
</evidence>